<evidence type="ECO:0000256" key="1">
    <source>
        <dbReference type="ARBA" id="ARBA00023015"/>
    </source>
</evidence>
<evidence type="ECO:0000259" key="4">
    <source>
        <dbReference type="PROSITE" id="PS01124"/>
    </source>
</evidence>
<dbReference type="InterPro" id="IPR009057">
    <property type="entry name" value="Homeodomain-like_sf"/>
</dbReference>
<dbReference type="GO" id="GO:0003700">
    <property type="term" value="F:DNA-binding transcription factor activity"/>
    <property type="evidence" value="ECO:0007669"/>
    <property type="project" value="InterPro"/>
</dbReference>
<protein>
    <submittedName>
        <fullName evidence="5">Transcriptional regulator, AraC family with amidase-like domain</fullName>
    </submittedName>
</protein>
<dbReference type="SUPFAM" id="SSF141130">
    <property type="entry name" value="Acetamidase/Formamidase-like"/>
    <property type="match status" value="1"/>
</dbReference>
<gene>
    <name evidence="5" type="ORF">SAMN05443245_7208</name>
</gene>
<sequence>MRTGACDITGTGLDQPRFTTESYPEAEQHRAWREALARLGLATTATTRNRHGLRGTLKTQTSIGGYEFTLVTSIAQTIELNAHACDSLFVMLNLEGVAGLQTDRGTLSLAVHDLVYLPSRERVSVSFETDFRAFVVRVPRAAAGARLLAPASVRFGRIAGDSGIGHVFAGFLTSIAGSLDTLSMSELRPLELALAEFLLASHSSHQGDESLRALTPAQSAIFVRVCRQIDSRLGASDLSLATIAREERVSVRYLQKLFETVGQNFSSYIRLRRLERCRAELVDPLYEKMSISNICFRWGFNDPAHFSRAFREQYQMTPRAFRHEASLELARNLVRKVSRGSPLNAQSVLTPHARSAEVLPEAVTSGAPYADDETGAPDAARPRTRSASARGRPRHHLLRVNANTVHWGYFSHDLKPVLEVDSGDTVTIETLTQHAADDWSRMIAGDPGAESVFHWTADRKNVNRRGAGPIDASIYGRGAGEGFGVHICTGPIAVRGAEPGDVLEVRILDVYPRRCANPHFAGKVFGSNAAAWWGFHYRELLTEPKPREVVTIYELDEEDRSRTFARAVYNYRWVPQRDPFGVMHETIDYPGVPVDHATVNKQFGILKDVRIPVRPHFGLIAVAPQQNGLIDSIPPSAFGGNLDNWRVARGASVFLPVGVAGALLSVGDPHASQGDSELCGTAIECSLTGDFQLILHKKDALEGKPYADLSFPLVETADEWVLHGFSHENYLAEFGAQAQSKVYEKSTLDQAMRDAFIKTRRFLMTTKGLTEDEAISLISVAIDFGVTQVVDGNWGVHAIVRKELFE</sequence>
<reference evidence="6" key="1">
    <citation type="submission" date="2016-10" db="EMBL/GenBank/DDBJ databases">
        <authorList>
            <person name="Varghese N."/>
        </authorList>
    </citation>
    <scope>NUCLEOTIDE SEQUENCE [LARGE SCALE GENOMIC DNA]</scope>
    <source>
        <strain evidence="6">GAS106B</strain>
    </source>
</reference>
<dbReference type="Pfam" id="PF03069">
    <property type="entry name" value="FmdA_AmdA"/>
    <property type="match status" value="1"/>
</dbReference>
<name>A0A1H1JRE7_9BURK</name>
<dbReference type="GO" id="GO:0043565">
    <property type="term" value="F:sequence-specific DNA binding"/>
    <property type="evidence" value="ECO:0007669"/>
    <property type="project" value="InterPro"/>
</dbReference>
<dbReference type="PROSITE" id="PS01124">
    <property type="entry name" value="HTH_ARAC_FAMILY_2"/>
    <property type="match status" value="1"/>
</dbReference>
<dbReference type="Pfam" id="PF14525">
    <property type="entry name" value="AraC_binding_2"/>
    <property type="match status" value="1"/>
</dbReference>
<proteinExistence type="predicted"/>
<evidence type="ECO:0000313" key="5">
    <source>
        <dbReference type="EMBL" id="SDR52502.1"/>
    </source>
</evidence>
<keyword evidence="1" id="KW-0805">Transcription regulation</keyword>
<dbReference type="SMART" id="SM00342">
    <property type="entry name" value="HTH_ARAC"/>
    <property type="match status" value="1"/>
</dbReference>
<dbReference type="AlphaFoldDB" id="A0A1H1JRE7"/>
<dbReference type="PANTHER" id="PTHR31891">
    <property type="entry name" value="FORMAMIDASE C869.04-RELATED"/>
    <property type="match status" value="1"/>
</dbReference>
<dbReference type="SUPFAM" id="SSF46689">
    <property type="entry name" value="Homeodomain-like"/>
    <property type="match status" value="1"/>
</dbReference>
<dbReference type="EMBL" id="FNKP01000003">
    <property type="protein sequence ID" value="SDR52502.1"/>
    <property type="molecule type" value="Genomic_DNA"/>
</dbReference>
<organism evidence="5 6">
    <name type="scientific">Paraburkholderia fungorum</name>
    <dbReference type="NCBI Taxonomy" id="134537"/>
    <lineage>
        <taxon>Bacteria</taxon>
        <taxon>Pseudomonadati</taxon>
        <taxon>Pseudomonadota</taxon>
        <taxon>Betaproteobacteria</taxon>
        <taxon>Burkholderiales</taxon>
        <taxon>Burkholderiaceae</taxon>
        <taxon>Paraburkholderia</taxon>
    </lineage>
</organism>
<evidence type="ECO:0000313" key="6">
    <source>
        <dbReference type="Proteomes" id="UP000183487"/>
    </source>
</evidence>
<accession>A0A1H1JRE7</accession>
<dbReference type="InterPro" id="IPR035418">
    <property type="entry name" value="AraC-bd_2"/>
</dbReference>
<dbReference type="Gene3D" id="2.60.120.580">
    <property type="entry name" value="Acetamidase/Formamidase-like domains"/>
    <property type="match status" value="2"/>
</dbReference>
<dbReference type="Gene3D" id="1.10.10.60">
    <property type="entry name" value="Homeodomain-like"/>
    <property type="match status" value="1"/>
</dbReference>
<dbReference type="Gene3D" id="3.10.28.20">
    <property type="entry name" value="Acetamidase/Formamidase-like domains"/>
    <property type="match status" value="1"/>
</dbReference>
<keyword evidence="6" id="KW-1185">Reference proteome</keyword>
<dbReference type="GO" id="GO:0016811">
    <property type="term" value="F:hydrolase activity, acting on carbon-nitrogen (but not peptide) bonds, in linear amides"/>
    <property type="evidence" value="ECO:0007669"/>
    <property type="project" value="InterPro"/>
</dbReference>
<dbReference type="InterPro" id="IPR018060">
    <property type="entry name" value="HTH_AraC"/>
</dbReference>
<feature type="domain" description="HTH araC/xylS-type" evidence="4">
    <location>
        <begin position="223"/>
        <end position="324"/>
    </location>
</feature>
<dbReference type="Proteomes" id="UP000183487">
    <property type="component" value="Unassembled WGS sequence"/>
</dbReference>
<evidence type="ECO:0000256" key="2">
    <source>
        <dbReference type="ARBA" id="ARBA00023163"/>
    </source>
</evidence>
<evidence type="ECO:0000256" key="3">
    <source>
        <dbReference type="SAM" id="MobiDB-lite"/>
    </source>
</evidence>
<keyword evidence="2" id="KW-0804">Transcription</keyword>
<dbReference type="Pfam" id="PF12833">
    <property type="entry name" value="HTH_18"/>
    <property type="match status" value="1"/>
</dbReference>
<feature type="region of interest" description="Disordered" evidence="3">
    <location>
        <begin position="366"/>
        <end position="393"/>
    </location>
</feature>
<dbReference type="InterPro" id="IPR004304">
    <property type="entry name" value="FmdA_AmdA"/>
</dbReference>
<dbReference type="PANTHER" id="PTHR31891:SF1">
    <property type="entry name" value="FORMAMIDASE C869.04-RELATED"/>
    <property type="match status" value="1"/>
</dbReference>